<reference evidence="3 4" key="1">
    <citation type="journal article" date="2015" name="Genome Announc.">
        <title>Expanding the biotechnology potential of lactobacilli through comparative genomics of 213 strains and associated genera.</title>
        <authorList>
            <person name="Sun Z."/>
            <person name="Harris H.M."/>
            <person name="McCann A."/>
            <person name="Guo C."/>
            <person name="Argimon S."/>
            <person name="Zhang W."/>
            <person name="Yang X."/>
            <person name="Jeffery I.B."/>
            <person name="Cooney J.C."/>
            <person name="Kagawa T.F."/>
            <person name="Liu W."/>
            <person name="Song Y."/>
            <person name="Salvetti E."/>
            <person name="Wrobel A."/>
            <person name="Rasinkangas P."/>
            <person name="Parkhill J."/>
            <person name="Rea M.C."/>
            <person name="O'Sullivan O."/>
            <person name="Ritari J."/>
            <person name="Douillard F.P."/>
            <person name="Paul Ross R."/>
            <person name="Yang R."/>
            <person name="Briner A.E."/>
            <person name="Felis G.E."/>
            <person name="de Vos W.M."/>
            <person name="Barrangou R."/>
            <person name="Klaenhammer T.R."/>
            <person name="Caufield P.W."/>
            <person name="Cui Y."/>
            <person name="Zhang H."/>
            <person name="O'Toole P.W."/>
        </authorList>
    </citation>
    <scope>NUCLEOTIDE SEQUENCE [LARGE SCALE GENOMIC DNA]</scope>
    <source>
        <strain evidence="3 4">DSM 20587</strain>
    </source>
</reference>
<dbReference type="InterPro" id="IPR010330">
    <property type="entry name" value="CoiA_nuc"/>
</dbReference>
<dbReference type="Pfam" id="PF06054">
    <property type="entry name" value="CoiA_nuc"/>
    <property type="match status" value="1"/>
</dbReference>
<evidence type="ECO:0000313" key="4">
    <source>
        <dbReference type="Proteomes" id="UP000051164"/>
    </source>
</evidence>
<sequence>MTEGDNMLIAMMNDQLINAGELTDKSIIDKALVCPCCHEQVIFKNGKYRIPHFSHKRSSLCSHFSENESQAHLTGKLAFQRQLEEIGEPAVLEYNLPAIEQRADVFLTSKKTILEYQCSPISYQDMARRTANYRQLGMDVLWILGDRHLNAAKRLDSVAKFARFHSQLGFFIVFYSAKNNQFRIDFHIKEVCGKLTSDVRVFHHLRDLKNFIQSSTQETAGYSTQYVQKMILNQVNRIQRSVVMGNETYLDMVTVCYQRRKVFVGCPLVCHGKFDGELPIFRRTGLCWRVWIVLQLFSGEDDEISNQELNWLFKQSVQLFGQQFAQVDDYVRFFQMAFTGFIFSLRANGYLRHTIAGVKIIQSPKWFESYDEKRQYIMTEKPMVC</sequence>
<evidence type="ECO:0000259" key="2">
    <source>
        <dbReference type="Pfam" id="PF25164"/>
    </source>
</evidence>
<dbReference type="Pfam" id="PF25164">
    <property type="entry name" value="CoiA_N"/>
    <property type="match status" value="1"/>
</dbReference>
<proteinExistence type="predicted"/>
<evidence type="ECO:0000259" key="1">
    <source>
        <dbReference type="Pfam" id="PF06054"/>
    </source>
</evidence>
<protein>
    <submittedName>
        <fullName evidence="3">Competence CoiA family protein</fullName>
    </submittedName>
</protein>
<organism evidence="3 4">
    <name type="scientific">Lentilactobacillus kefiri DSM 20587 = JCM 5818</name>
    <dbReference type="NCBI Taxonomy" id="1423764"/>
    <lineage>
        <taxon>Bacteria</taxon>
        <taxon>Bacillati</taxon>
        <taxon>Bacillota</taxon>
        <taxon>Bacilli</taxon>
        <taxon>Lactobacillales</taxon>
        <taxon>Lactobacillaceae</taxon>
        <taxon>Lentilactobacillus</taxon>
    </lineage>
</organism>
<evidence type="ECO:0000313" key="3">
    <source>
        <dbReference type="EMBL" id="KRM52440.1"/>
    </source>
</evidence>
<dbReference type="AlphaFoldDB" id="A0A8E1V1Z1"/>
<dbReference type="EMBL" id="AYYV01000040">
    <property type="protein sequence ID" value="KRM52440.1"/>
    <property type="molecule type" value="Genomic_DNA"/>
</dbReference>
<accession>A0A8E1V1Z1</accession>
<name>A0A8E1V1Z1_LENKE</name>
<feature type="domain" description="Competence protein CoiA-like N-terminal" evidence="2">
    <location>
        <begin position="31"/>
        <end position="63"/>
    </location>
</feature>
<dbReference type="Proteomes" id="UP000051164">
    <property type="component" value="Unassembled WGS sequence"/>
</dbReference>
<gene>
    <name evidence="3" type="ORF">FC95_GL001250</name>
</gene>
<dbReference type="InterPro" id="IPR057253">
    <property type="entry name" value="CoiA-like_N"/>
</dbReference>
<comment type="caution">
    <text evidence="3">The sequence shown here is derived from an EMBL/GenBank/DDBJ whole genome shotgun (WGS) entry which is preliminary data.</text>
</comment>
<feature type="domain" description="Competence protein CoiA nuclease-like" evidence="1">
    <location>
        <begin position="68"/>
        <end position="188"/>
    </location>
</feature>